<dbReference type="InterPro" id="IPR028098">
    <property type="entry name" value="Glyco_trans_4-like_N"/>
</dbReference>
<dbReference type="EMBL" id="HG934468">
    <property type="protein sequence ID" value="CDN32033.1"/>
    <property type="molecule type" value="Genomic_DNA"/>
</dbReference>
<dbReference type="SUPFAM" id="SSF53756">
    <property type="entry name" value="UDP-Glycosyltransferase/glycogen phosphorylase"/>
    <property type="match status" value="1"/>
</dbReference>
<dbReference type="CDD" id="cd03808">
    <property type="entry name" value="GT4_CapM-like"/>
    <property type="match status" value="1"/>
</dbReference>
<dbReference type="Pfam" id="PF00534">
    <property type="entry name" value="Glycos_transf_1"/>
    <property type="match status" value="1"/>
</dbReference>
<reference evidence="3 4" key="1">
    <citation type="journal article" date="2015" name="Genome Announc.">
        <title>Complete Genome Sequence of the Novel Leech Symbiont Mucinivorans hirudinis M3T.</title>
        <authorList>
            <person name="Nelson M.C."/>
            <person name="Bomar L."/>
            <person name="Graf J."/>
        </authorList>
    </citation>
    <scope>NUCLEOTIDE SEQUENCE [LARGE SCALE GENOMIC DNA]</scope>
    <source>
        <strain evidence="4">M3</strain>
    </source>
</reference>
<dbReference type="PANTHER" id="PTHR12526">
    <property type="entry name" value="GLYCOSYLTRANSFERASE"/>
    <property type="match status" value="1"/>
</dbReference>
<gene>
    <name evidence="3" type="ORF">BN938_1956</name>
</gene>
<dbReference type="Pfam" id="PF13477">
    <property type="entry name" value="Glyco_trans_4_2"/>
    <property type="match status" value="1"/>
</dbReference>
<proteinExistence type="predicted"/>
<dbReference type="Proteomes" id="UP000027616">
    <property type="component" value="Chromosome I"/>
</dbReference>
<dbReference type="STRING" id="1433126.BN938_1956"/>
<dbReference type="eggNOG" id="COG0438">
    <property type="taxonomic scope" value="Bacteria"/>
</dbReference>
<keyword evidence="3" id="KW-0328">Glycosyltransferase</keyword>
<feature type="domain" description="Glycosyltransferase subfamily 4-like N-terminal" evidence="2">
    <location>
        <begin position="11"/>
        <end position="153"/>
    </location>
</feature>
<feature type="domain" description="Glycosyl transferase family 1" evidence="1">
    <location>
        <begin position="183"/>
        <end position="347"/>
    </location>
</feature>
<evidence type="ECO:0000313" key="3">
    <source>
        <dbReference type="EMBL" id="CDN32033.1"/>
    </source>
</evidence>
<sequence>MKKIVVIGHNNPMTINFRGDLIRDLISKGYWVSVVGPDMERVDEMLALGIDSFEAIPMERTGTSIIGDLKYTLALRRYLKKVEPDIVFGFTIKPVIYGSIAAKSAGVKNINSMLTGIGYLFVSDSLKAKVVKQIAKFLYKIGLGCATNVIFQNKDDLREFVDSGLVNKAKCHLVNGSGVDMVRFQPAPYPEQLTFFMTSRLLYSKGTMEYFKAAEIVKQKYPKVRFVILGAIDTKADCIPIEVVKPFFDNGIIDYLGTSNNVAGMLTQSSVYVLPSYREGVPRSVMEAMAMARPIITTDVPGCRETVIDGENGFLIPPMNIEALAEKLEWFVLNQGKIEQMGEKSYQICKRKFEISVINNRMEEIMKIL</sequence>
<accession>A0A060RDA0</accession>
<evidence type="ECO:0000313" key="4">
    <source>
        <dbReference type="Proteomes" id="UP000027616"/>
    </source>
</evidence>
<dbReference type="OrthoDB" id="9790710at2"/>
<dbReference type="InterPro" id="IPR001296">
    <property type="entry name" value="Glyco_trans_1"/>
</dbReference>
<organism evidence="3 4">
    <name type="scientific">Mucinivorans hirudinis</name>
    <dbReference type="NCBI Taxonomy" id="1433126"/>
    <lineage>
        <taxon>Bacteria</taxon>
        <taxon>Pseudomonadati</taxon>
        <taxon>Bacteroidota</taxon>
        <taxon>Bacteroidia</taxon>
        <taxon>Bacteroidales</taxon>
        <taxon>Rikenellaceae</taxon>
        <taxon>Mucinivorans</taxon>
    </lineage>
</organism>
<name>A0A060RDA0_9BACT</name>
<dbReference type="AlphaFoldDB" id="A0A060RDA0"/>
<protein>
    <submittedName>
        <fullName evidence="3">Putative glycosyltransferase</fullName>
        <ecNumber evidence="3">2.4.1.-</ecNumber>
    </submittedName>
</protein>
<dbReference type="GO" id="GO:0016757">
    <property type="term" value="F:glycosyltransferase activity"/>
    <property type="evidence" value="ECO:0007669"/>
    <property type="project" value="UniProtKB-KW"/>
</dbReference>
<dbReference type="HOGENOM" id="CLU_009583_8_1_10"/>
<evidence type="ECO:0000259" key="1">
    <source>
        <dbReference type="Pfam" id="PF00534"/>
    </source>
</evidence>
<evidence type="ECO:0000259" key="2">
    <source>
        <dbReference type="Pfam" id="PF13477"/>
    </source>
</evidence>
<dbReference type="EC" id="2.4.1.-" evidence="3"/>
<dbReference type="Gene3D" id="3.40.50.2000">
    <property type="entry name" value="Glycogen Phosphorylase B"/>
    <property type="match status" value="2"/>
</dbReference>
<keyword evidence="3" id="KW-0808">Transferase</keyword>
<dbReference type="PANTHER" id="PTHR12526:SF638">
    <property type="entry name" value="SPORE COAT PROTEIN SA"/>
    <property type="match status" value="1"/>
</dbReference>
<keyword evidence="4" id="KW-1185">Reference proteome</keyword>
<dbReference type="KEGG" id="rbc:BN938_1956"/>